<reference evidence="1 2" key="1">
    <citation type="submission" date="2023-09" db="EMBL/GenBank/DDBJ databases">
        <title>Nesidiocoris tenuis whole genome shotgun sequence.</title>
        <authorList>
            <person name="Shibata T."/>
            <person name="Shimoda M."/>
            <person name="Kobayashi T."/>
            <person name="Uehara T."/>
        </authorList>
    </citation>
    <scope>NUCLEOTIDE SEQUENCE [LARGE SCALE GENOMIC DNA]</scope>
    <source>
        <strain evidence="1 2">Japan</strain>
    </source>
</reference>
<evidence type="ECO:0000313" key="1">
    <source>
        <dbReference type="EMBL" id="BES97268.1"/>
    </source>
</evidence>
<keyword evidence="2" id="KW-1185">Reference proteome</keyword>
<accession>A0ABN7AZ45</accession>
<evidence type="ECO:0000313" key="2">
    <source>
        <dbReference type="Proteomes" id="UP001307889"/>
    </source>
</evidence>
<proteinExistence type="predicted"/>
<gene>
    <name evidence="1" type="ORF">NTJ_10082</name>
</gene>
<name>A0ABN7AZ45_9HEMI</name>
<sequence>MVFRPGENSLCFVPGASILVVPSQAIAIPLRMKDLARMEVVLFTSGPGPGRGNAINRTGLSPVSNSAFCVVFGARKDMKGCRELPCSSFHCLALLPLLFRVPTPLIALMAPEFIKMMN</sequence>
<protein>
    <submittedName>
        <fullName evidence="1">Uncharacterized protein</fullName>
    </submittedName>
</protein>
<dbReference type="EMBL" id="AP028916">
    <property type="protein sequence ID" value="BES97268.1"/>
    <property type="molecule type" value="Genomic_DNA"/>
</dbReference>
<dbReference type="Proteomes" id="UP001307889">
    <property type="component" value="Chromosome 8"/>
</dbReference>
<organism evidence="1 2">
    <name type="scientific">Nesidiocoris tenuis</name>
    <dbReference type="NCBI Taxonomy" id="355587"/>
    <lineage>
        <taxon>Eukaryota</taxon>
        <taxon>Metazoa</taxon>
        <taxon>Ecdysozoa</taxon>
        <taxon>Arthropoda</taxon>
        <taxon>Hexapoda</taxon>
        <taxon>Insecta</taxon>
        <taxon>Pterygota</taxon>
        <taxon>Neoptera</taxon>
        <taxon>Paraneoptera</taxon>
        <taxon>Hemiptera</taxon>
        <taxon>Heteroptera</taxon>
        <taxon>Panheteroptera</taxon>
        <taxon>Cimicomorpha</taxon>
        <taxon>Miridae</taxon>
        <taxon>Dicyphina</taxon>
        <taxon>Nesidiocoris</taxon>
    </lineage>
</organism>